<evidence type="ECO:0000313" key="5">
    <source>
        <dbReference type="Proteomes" id="UP000646745"/>
    </source>
</evidence>
<dbReference type="RefSeq" id="WP_189442648.1">
    <property type="nucleotide sequence ID" value="NZ_BMZI01000001.1"/>
</dbReference>
<sequence>MTISRRRFVKALATIGALSNAQSLFAKSPAPTLPLEVAVRSPWLANQVALTSQGRLFLGLPRHELAVETPSVARRESDGSLRPFPGGGWNAWQPGDDGIDAFVYINSVHIFADDTVWCVDQGILSGKGAADANAALDDRARKIVQLDAESGAVIDVLRFDPTILPQGAKLNDIRRHGSTLYVTDSGLGALIVHDQTSGKTLRRLSGMAPMLAIPGKMPAGLASRLKGREFHPPNSDFLEVTGDGEWLYWSAPTGPFYRIRTSFLKDERLDDEALLAHVEPVADITFSSGCSMDSRGNLYLSETTTGRITLLTSDRRQVTLVDDPDLMRPDGSFISHDRRLYIPVKTPPAAYADTDAPYVIYSVGLPERFEGIALGGPVG</sequence>
<dbReference type="InterPro" id="IPR006311">
    <property type="entry name" value="TAT_signal"/>
</dbReference>
<evidence type="ECO:0000256" key="1">
    <source>
        <dbReference type="ARBA" id="ARBA00004613"/>
    </source>
</evidence>
<feature type="chain" id="PRO_5045832599" description="Gluconolactonase" evidence="3">
    <location>
        <begin position="27"/>
        <end position="379"/>
    </location>
</feature>
<proteinExistence type="predicted"/>
<dbReference type="InterPro" id="IPR017996">
    <property type="entry name" value="MRJP/yellow-related"/>
</dbReference>
<evidence type="ECO:0000256" key="3">
    <source>
        <dbReference type="SAM" id="SignalP"/>
    </source>
</evidence>
<dbReference type="InterPro" id="IPR011042">
    <property type="entry name" value="6-blade_b-propeller_TolB-like"/>
</dbReference>
<keyword evidence="3" id="KW-0732">Signal</keyword>
<feature type="signal peptide" evidence="3">
    <location>
        <begin position="1"/>
        <end position="26"/>
    </location>
</feature>
<protein>
    <recommendedName>
        <fullName evidence="6">Gluconolactonase</fullName>
    </recommendedName>
</protein>
<evidence type="ECO:0008006" key="6">
    <source>
        <dbReference type="Google" id="ProtNLM"/>
    </source>
</evidence>
<keyword evidence="5" id="KW-1185">Reference proteome</keyword>
<dbReference type="SUPFAM" id="SSF101898">
    <property type="entry name" value="NHL repeat"/>
    <property type="match status" value="1"/>
</dbReference>
<organism evidence="4 5">
    <name type="scientific">Salinicola rhizosphaerae</name>
    <dbReference type="NCBI Taxonomy" id="1443141"/>
    <lineage>
        <taxon>Bacteria</taxon>
        <taxon>Pseudomonadati</taxon>
        <taxon>Pseudomonadota</taxon>
        <taxon>Gammaproteobacteria</taxon>
        <taxon>Oceanospirillales</taxon>
        <taxon>Halomonadaceae</taxon>
        <taxon>Salinicola</taxon>
    </lineage>
</organism>
<dbReference type="Proteomes" id="UP000646745">
    <property type="component" value="Unassembled WGS sequence"/>
</dbReference>
<gene>
    <name evidence="4" type="ORF">GCM10009038_01050</name>
</gene>
<evidence type="ECO:0000313" key="4">
    <source>
        <dbReference type="EMBL" id="GHB07614.1"/>
    </source>
</evidence>
<name>A0ABQ3DU95_9GAMM</name>
<dbReference type="Pfam" id="PF03022">
    <property type="entry name" value="MRJP"/>
    <property type="match status" value="1"/>
</dbReference>
<accession>A0ABQ3DU95</accession>
<dbReference type="PROSITE" id="PS51318">
    <property type="entry name" value="TAT"/>
    <property type="match status" value="1"/>
</dbReference>
<keyword evidence="2" id="KW-0964">Secreted</keyword>
<reference evidence="5" key="1">
    <citation type="journal article" date="2019" name="Int. J. Syst. Evol. Microbiol.">
        <title>The Global Catalogue of Microorganisms (GCM) 10K type strain sequencing project: providing services to taxonomists for standard genome sequencing and annotation.</title>
        <authorList>
            <consortium name="The Broad Institute Genomics Platform"/>
            <consortium name="The Broad Institute Genome Sequencing Center for Infectious Disease"/>
            <person name="Wu L."/>
            <person name="Ma J."/>
        </authorList>
    </citation>
    <scope>NUCLEOTIDE SEQUENCE [LARGE SCALE GENOMIC DNA]</scope>
    <source>
        <strain evidence="5">KCTC 32998</strain>
    </source>
</reference>
<dbReference type="Gene3D" id="2.120.10.30">
    <property type="entry name" value="TolB, C-terminal domain"/>
    <property type="match status" value="1"/>
</dbReference>
<comment type="subcellular location">
    <subcellularLocation>
        <location evidence="1">Secreted</location>
    </subcellularLocation>
</comment>
<evidence type="ECO:0000256" key="2">
    <source>
        <dbReference type="ARBA" id="ARBA00022525"/>
    </source>
</evidence>
<dbReference type="EMBL" id="BMZI01000001">
    <property type="protein sequence ID" value="GHB07614.1"/>
    <property type="molecule type" value="Genomic_DNA"/>
</dbReference>
<comment type="caution">
    <text evidence="4">The sequence shown here is derived from an EMBL/GenBank/DDBJ whole genome shotgun (WGS) entry which is preliminary data.</text>
</comment>